<dbReference type="EMBL" id="BMNY01000001">
    <property type="protein sequence ID" value="GGM70416.1"/>
    <property type="molecule type" value="Genomic_DNA"/>
</dbReference>
<dbReference type="Proteomes" id="UP000632195">
    <property type="component" value="Unassembled WGS sequence"/>
</dbReference>
<comment type="caution">
    <text evidence="2">The sequence shown here is derived from an EMBL/GenBank/DDBJ whole genome shotgun (WGS) entry which is preliminary data.</text>
</comment>
<sequence>MIITVSLARSYSRLQARAMLGMVLFSALFLIESIVSLVVYVHLSMTFGRYLALLLLAINVVGLAAYAVMYRAISQ</sequence>
<feature type="transmembrane region" description="Helical" evidence="1">
    <location>
        <begin position="20"/>
        <end position="41"/>
    </location>
</feature>
<keyword evidence="1" id="KW-0472">Membrane</keyword>
<proteinExistence type="predicted"/>
<name>A0AA37BQI3_9ARCH</name>
<accession>A0AA37BQI3</accession>
<organism evidence="2 3">
    <name type="scientific">Thermogymnomonas acidicola</name>
    <dbReference type="NCBI Taxonomy" id="399579"/>
    <lineage>
        <taxon>Archaea</taxon>
        <taxon>Methanobacteriati</taxon>
        <taxon>Thermoplasmatota</taxon>
        <taxon>Thermoplasmata</taxon>
        <taxon>Thermoplasmatales</taxon>
        <taxon>Thermogymnomonas</taxon>
    </lineage>
</organism>
<reference evidence="2" key="1">
    <citation type="journal article" date="2014" name="Int. J. Syst. Evol. Microbiol.">
        <title>Complete genome sequence of Corynebacterium casei LMG S-19264T (=DSM 44701T), isolated from a smear-ripened cheese.</title>
        <authorList>
            <consortium name="US DOE Joint Genome Institute (JGI-PGF)"/>
            <person name="Walter F."/>
            <person name="Albersmeier A."/>
            <person name="Kalinowski J."/>
            <person name="Ruckert C."/>
        </authorList>
    </citation>
    <scope>NUCLEOTIDE SEQUENCE</scope>
    <source>
        <strain evidence="2">JCM 13583</strain>
    </source>
</reference>
<evidence type="ECO:0000256" key="1">
    <source>
        <dbReference type="SAM" id="Phobius"/>
    </source>
</evidence>
<protein>
    <submittedName>
        <fullName evidence="2">Uncharacterized protein</fullName>
    </submittedName>
</protein>
<keyword evidence="3" id="KW-1185">Reference proteome</keyword>
<feature type="transmembrane region" description="Helical" evidence="1">
    <location>
        <begin position="47"/>
        <end position="69"/>
    </location>
</feature>
<dbReference type="InterPro" id="IPR058349">
    <property type="entry name" value="DUF8036"/>
</dbReference>
<keyword evidence="1" id="KW-1133">Transmembrane helix</keyword>
<dbReference type="RefSeq" id="WP_188680139.1">
    <property type="nucleotide sequence ID" value="NZ_BMNY01000001.1"/>
</dbReference>
<evidence type="ECO:0000313" key="2">
    <source>
        <dbReference type="EMBL" id="GGM70416.1"/>
    </source>
</evidence>
<dbReference type="AlphaFoldDB" id="A0AA37BQI3"/>
<gene>
    <name evidence="2" type="ORF">GCM10007108_05640</name>
</gene>
<dbReference type="Pfam" id="PF26119">
    <property type="entry name" value="DUF8036"/>
    <property type="match status" value="1"/>
</dbReference>
<reference evidence="2" key="2">
    <citation type="submission" date="2022-09" db="EMBL/GenBank/DDBJ databases">
        <authorList>
            <person name="Sun Q."/>
            <person name="Ohkuma M."/>
        </authorList>
    </citation>
    <scope>NUCLEOTIDE SEQUENCE</scope>
    <source>
        <strain evidence="2">JCM 13583</strain>
    </source>
</reference>
<keyword evidence="1" id="KW-0812">Transmembrane</keyword>
<evidence type="ECO:0000313" key="3">
    <source>
        <dbReference type="Proteomes" id="UP000632195"/>
    </source>
</evidence>